<dbReference type="AlphaFoldDB" id="A0A172U0I0"/>
<proteinExistence type="predicted"/>
<dbReference type="OrthoDB" id="680681at2"/>
<feature type="compositionally biased region" description="Low complexity" evidence="1">
    <location>
        <begin position="154"/>
        <end position="165"/>
    </location>
</feature>
<feature type="compositionally biased region" description="Polar residues" evidence="1">
    <location>
        <begin position="65"/>
        <end position="83"/>
    </location>
</feature>
<sequence length="193" mass="21856">MKKIVTLLFCVGAVTAAFAQTSEQDKARRVILSGGGADTKTDKDTRNSRDVILGGDRSIYDEKGTNTNYPYPGTYPTSGSRQAQIDQVNRDYDAKIRSIRNNSRLSNAEKERIIRDLNNDRARVIRQINGRNYNDRRDDDRRYRHHDDDDYDGNNKNKGNNGNHYGWEKGKGNPHKSSNYSNGNNGKGKGKKN</sequence>
<gene>
    <name evidence="3" type="ORF">SY85_22695</name>
</gene>
<organism evidence="3 4">
    <name type="scientific">Flavisolibacter tropicus</name>
    <dbReference type="NCBI Taxonomy" id="1492898"/>
    <lineage>
        <taxon>Bacteria</taxon>
        <taxon>Pseudomonadati</taxon>
        <taxon>Bacteroidota</taxon>
        <taxon>Chitinophagia</taxon>
        <taxon>Chitinophagales</taxon>
        <taxon>Chitinophagaceae</taxon>
        <taxon>Flavisolibacter</taxon>
    </lineage>
</organism>
<dbReference type="KEGG" id="fla:SY85_22695"/>
<name>A0A172U0I0_9BACT</name>
<feature type="signal peptide" evidence="2">
    <location>
        <begin position="1"/>
        <end position="19"/>
    </location>
</feature>
<keyword evidence="4" id="KW-1185">Reference proteome</keyword>
<evidence type="ECO:0000256" key="2">
    <source>
        <dbReference type="SAM" id="SignalP"/>
    </source>
</evidence>
<reference evidence="3 4" key="2">
    <citation type="journal article" date="2016" name="Int. J. Syst. Evol. Microbiol.">
        <title>Flavisolibacter tropicus sp. nov., isolated from tropical soil.</title>
        <authorList>
            <person name="Lee J.J."/>
            <person name="Kang M.S."/>
            <person name="Kim G.S."/>
            <person name="Lee C.S."/>
            <person name="Lim S."/>
            <person name="Lee J."/>
            <person name="Roh S.H."/>
            <person name="Kang H."/>
            <person name="Ha J.M."/>
            <person name="Bae S."/>
            <person name="Jung H.Y."/>
            <person name="Kim M.K."/>
        </authorList>
    </citation>
    <scope>NUCLEOTIDE SEQUENCE [LARGE SCALE GENOMIC DNA]</scope>
    <source>
        <strain evidence="3 4">LCS9</strain>
    </source>
</reference>
<dbReference type="Proteomes" id="UP000077177">
    <property type="component" value="Chromosome"/>
</dbReference>
<reference evidence="4" key="1">
    <citation type="submission" date="2015-01" db="EMBL/GenBank/DDBJ databases">
        <title>Flavisolibacter sp./LCS9/ whole genome sequencing.</title>
        <authorList>
            <person name="Kim M.K."/>
            <person name="Srinivasan S."/>
            <person name="Lee J.-J."/>
        </authorList>
    </citation>
    <scope>NUCLEOTIDE SEQUENCE [LARGE SCALE GENOMIC DNA]</scope>
    <source>
        <strain evidence="4">LCS9</strain>
    </source>
</reference>
<dbReference type="EMBL" id="CP011390">
    <property type="protein sequence ID" value="ANE52869.1"/>
    <property type="molecule type" value="Genomic_DNA"/>
</dbReference>
<accession>A0A172U0I0</accession>
<evidence type="ECO:0000313" key="3">
    <source>
        <dbReference type="EMBL" id="ANE52869.1"/>
    </source>
</evidence>
<protein>
    <submittedName>
        <fullName evidence="3">Uncharacterized protein</fullName>
    </submittedName>
</protein>
<feature type="compositionally biased region" description="Basic and acidic residues" evidence="1">
    <location>
        <begin position="133"/>
        <end position="148"/>
    </location>
</feature>
<evidence type="ECO:0000256" key="1">
    <source>
        <dbReference type="SAM" id="MobiDB-lite"/>
    </source>
</evidence>
<dbReference type="RefSeq" id="WP_066408099.1">
    <property type="nucleotide sequence ID" value="NZ_CP011390.1"/>
</dbReference>
<feature type="chain" id="PRO_5008001493" evidence="2">
    <location>
        <begin position="20"/>
        <end position="193"/>
    </location>
</feature>
<feature type="region of interest" description="Disordered" evidence="1">
    <location>
        <begin position="58"/>
        <end position="83"/>
    </location>
</feature>
<evidence type="ECO:0000313" key="4">
    <source>
        <dbReference type="Proteomes" id="UP000077177"/>
    </source>
</evidence>
<keyword evidence="2" id="KW-0732">Signal</keyword>
<feature type="region of interest" description="Disordered" evidence="1">
    <location>
        <begin position="133"/>
        <end position="193"/>
    </location>
</feature>